<reference evidence="5 6" key="1">
    <citation type="journal article" date="2014" name="BMC Biol.">
        <title>A comprehensive evaluation of rodent malaria parasite genomes and gene expression.</title>
        <authorList>
            <person name="Otto T.D."/>
            <person name="Bohme U."/>
            <person name="Jackson A.P."/>
            <person name="Hunt M."/>
            <person name="Franke-Fayard B."/>
            <person name="Hoeijmakers W.A."/>
            <person name="Religa A.A."/>
            <person name="Robertson L."/>
            <person name="Sanders M."/>
            <person name="Ogun S.A."/>
            <person name="Cunningham D."/>
            <person name="Erhart A."/>
            <person name="Billker O."/>
            <person name="Khan S.M."/>
            <person name="Stunnenberg H.G."/>
            <person name="Langhorne J."/>
            <person name="Holder A.A."/>
            <person name="Waters A.P."/>
            <person name="Newbold C.I."/>
            <person name="Pain A."/>
            <person name="Berriman M."/>
            <person name="Janse C.J."/>
        </authorList>
    </citation>
    <scope>NUCLEOTIDE SEQUENCE [LARGE SCALE GENOMIC DNA]</scope>
    <source>
        <strain evidence="5 6">AS</strain>
    </source>
</reference>
<dbReference type="Pfam" id="PF24648">
    <property type="entry name" value="DUF7641"/>
    <property type="match status" value="1"/>
</dbReference>
<evidence type="ECO:0000256" key="1">
    <source>
        <dbReference type="SAM" id="Phobius"/>
    </source>
</evidence>
<dbReference type="Proteomes" id="UP000507163">
    <property type="component" value="Chromosome 14"/>
</dbReference>
<feature type="transmembrane region" description="Helical" evidence="1">
    <location>
        <begin position="82"/>
        <end position="103"/>
    </location>
</feature>
<keyword evidence="1" id="KW-0472">Membrane</keyword>
<dbReference type="Proteomes" id="UP000195489">
    <property type="component" value="Chromosome 14"/>
</dbReference>
<keyword evidence="6" id="KW-1185">Reference proteome</keyword>
<sequence>METFLNKLEQYKPDDATREFCRKYIYYLIVYNIFILILFIYSFYSYSLSPYGWLLFTNMYSCVFPICAFIRKSYIPSLLRFYNWMLIVTSIFSIYIIFEGLFIYNSKDFTFIIIYSVLTWINMGLCWKATQNIFDGEKEQDTLLDKLNPGFSDSKKNNNKKWKIKKKFFGKGKTTKGNEESDEEV</sequence>
<evidence type="ECO:0000259" key="2">
    <source>
        <dbReference type="Pfam" id="PF24648"/>
    </source>
</evidence>
<name>A0A077TVL5_PLACU</name>
<dbReference type="GeneID" id="3490405"/>
<proteinExistence type="predicted"/>
<dbReference type="InterPro" id="IPR056058">
    <property type="entry name" value="DUF7641"/>
</dbReference>
<evidence type="ECO:0000313" key="5">
    <source>
        <dbReference type="EMBL" id="VTZ71256.1"/>
    </source>
</evidence>
<dbReference type="EMBL" id="LT608180">
    <property type="protein sequence ID" value="SCM26852.1"/>
    <property type="molecule type" value="Genomic_DNA"/>
</dbReference>
<evidence type="ECO:0000313" key="3">
    <source>
        <dbReference type="EMBL" id="SCM26852.1"/>
    </source>
</evidence>
<dbReference type="RefSeq" id="XP_016655062.1">
    <property type="nucleotide sequence ID" value="XM_016799821.1"/>
</dbReference>
<evidence type="ECO:0000313" key="6">
    <source>
        <dbReference type="Proteomes" id="UP000071118"/>
    </source>
</evidence>
<accession>A0A077TVL5</accession>
<feature type="domain" description="DUF7641" evidence="2">
    <location>
        <begin position="11"/>
        <end position="135"/>
    </location>
</feature>
<evidence type="ECO:0000313" key="7">
    <source>
        <dbReference type="Proteomes" id="UP000195489"/>
    </source>
</evidence>
<reference evidence="7 8" key="3">
    <citation type="submission" date="2016-08" db="EMBL/GenBank/DDBJ databases">
        <authorList>
            <consortium name="Pathogen Informatics"/>
        </authorList>
    </citation>
    <scope>NUCLEOTIDE SEQUENCE [LARGE SCALE GENOMIC DNA]</scope>
    <source>
        <strain evidence="3 8">AJ</strain>
        <strain evidence="5">AS</strain>
        <strain evidence="4 7">CB</strain>
    </source>
</reference>
<gene>
    <name evidence="3" type="ORF">PCHAJ_000474500</name>
    <name evidence="5" type="ORF">PCHAS_1458000</name>
    <name evidence="4" type="ORF">PCHCB_000479800</name>
</gene>
<organism evidence="4 7">
    <name type="scientific">Plasmodium chabaudi chabaudi</name>
    <dbReference type="NCBI Taxonomy" id="31271"/>
    <lineage>
        <taxon>Eukaryota</taxon>
        <taxon>Sar</taxon>
        <taxon>Alveolata</taxon>
        <taxon>Apicomplexa</taxon>
        <taxon>Aconoidasida</taxon>
        <taxon>Haemosporida</taxon>
        <taxon>Plasmodiidae</taxon>
        <taxon>Plasmodium</taxon>
        <taxon>Plasmodium (Vinckeia)</taxon>
    </lineage>
</organism>
<evidence type="ECO:0000313" key="4">
    <source>
        <dbReference type="EMBL" id="SCN63593.1"/>
    </source>
</evidence>
<dbReference type="VEuPathDB" id="PlasmoDB:PCHAS_1458000"/>
<dbReference type="EMBL" id="LT608166">
    <property type="protein sequence ID" value="SCN63593.1"/>
    <property type="molecule type" value="Genomic_DNA"/>
</dbReference>
<feature type="transmembrane region" description="Helical" evidence="1">
    <location>
        <begin position="50"/>
        <end position="70"/>
    </location>
</feature>
<dbReference type="OrthoDB" id="372136at2759"/>
<reference evidence="5" key="2">
    <citation type="submission" date="2014-05" db="EMBL/GenBank/DDBJ databases">
        <authorList>
            <person name="Aslett M.A."/>
            <person name="De Silva N."/>
        </authorList>
    </citation>
    <scope>NUCLEOTIDE SEQUENCE</scope>
    <source>
        <strain evidence="5">AS</strain>
    </source>
</reference>
<dbReference type="EMBL" id="LK022891">
    <property type="protein sequence ID" value="VTZ71256.1"/>
    <property type="molecule type" value="Genomic_DNA"/>
</dbReference>
<feature type="transmembrane region" description="Helical" evidence="1">
    <location>
        <begin position="109"/>
        <end position="127"/>
    </location>
</feature>
<dbReference type="Proteomes" id="UP000071118">
    <property type="component" value="Chromosome 14"/>
</dbReference>
<evidence type="ECO:0000313" key="8">
    <source>
        <dbReference type="Proteomes" id="UP000507163"/>
    </source>
</evidence>
<dbReference type="KEGG" id="pcb:PCHAS_1458000"/>
<dbReference type="AlphaFoldDB" id="A0A077TVL5"/>
<keyword evidence="1" id="KW-1133">Transmembrane helix</keyword>
<feature type="transmembrane region" description="Helical" evidence="1">
    <location>
        <begin position="24"/>
        <end position="44"/>
    </location>
</feature>
<protein>
    <recommendedName>
        <fullName evidence="2">DUF7641 domain-containing protein</fullName>
    </recommendedName>
</protein>
<keyword evidence="1" id="KW-0812">Transmembrane</keyword>